<dbReference type="Proteomes" id="UP000029453">
    <property type="component" value="Unassembled WGS sequence"/>
</dbReference>
<keyword evidence="1" id="KW-0051">Antiviral defense</keyword>
<sequence>MNLYLALTKLNGSFRNSKLEQAIAAKGVEKGAEKGNNKGQLYRQLIDRYEKFYKDNRTNLTWYKQQIGRYYQAVTEFPCRCFIMNCHTPLVIGQGEASVLETFLTLHRIYGVPYLPGTAVKGAAAHFCHRFGDKDARFREGGEIYSLLFGSQEQQALITYHDAFPTVDSVGSAIRLDVMTPHHQQYNQMVAGQTLPGQAQAPRDDDSPIPIPFLAVSADFRLALTCRSNDPVDKKWLEIAGKIVSEALQQEGLGGKTNAGYGQLRLLTWDDDCGDGMGRQTPVREKEGVAK</sequence>
<evidence type="ECO:0000259" key="2">
    <source>
        <dbReference type="Pfam" id="PF03787"/>
    </source>
</evidence>
<dbReference type="InterPro" id="IPR010172">
    <property type="entry name" value="CRISPR-assoc_prot_TM1791"/>
</dbReference>
<dbReference type="EMBL" id="BALG01000055">
    <property type="protein sequence ID" value="GAC41922.1"/>
    <property type="molecule type" value="Genomic_DNA"/>
</dbReference>
<accession>M9L981</accession>
<reference evidence="3 4" key="1">
    <citation type="submission" date="2012-10" db="EMBL/GenBank/DDBJ databases">
        <title>Draft Genome Sequence of Paenibacillus popilliae ATCC 14706T.</title>
        <authorList>
            <person name="Iiyama K."/>
            <person name="Mori K."/>
            <person name="Mon H."/>
            <person name="Chieda Y."/>
            <person name="Lee J.M."/>
            <person name="Kusakabe T."/>
            <person name="Tashiro K."/>
            <person name="Asano S."/>
            <person name="Yasunaga-Aoki C."/>
            <person name="Shimizu S."/>
        </authorList>
    </citation>
    <scope>NUCLEOTIDE SEQUENCE [LARGE SCALE GENOMIC DNA]</scope>
    <source>
        <strain evidence="3 4">ATCC 14706</strain>
    </source>
</reference>
<dbReference type="InterPro" id="IPR005537">
    <property type="entry name" value="RAMP_III_fam"/>
</dbReference>
<dbReference type="PANTHER" id="PTHR39965">
    <property type="entry name" value="CRISPR SYSTEM CMR SUBUNIT CMR6"/>
    <property type="match status" value="1"/>
</dbReference>
<protein>
    <recommendedName>
        <fullName evidence="2">CRISPR type III-associated protein domain-containing protein</fullName>
    </recommendedName>
</protein>
<dbReference type="GO" id="GO:0051607">
    <property type="term" value="P:defense response to virus"/>
    <property type="evidence" value="ECO:0007669"/>
    <property type="project" value="UniProtKB-KW"/>
</dbReference>
<name>M9L981_PAEPP</name>
<keyword evidence="4" id="KW-1185">Reference proteome</keyword>
<dbReference type="NCBIfam" id="TIGR01898">
    <property type="entry name" value="cas_TM1791_cmr6"/>
    <property type="match status" value="1"/>
</dbReference>
<dbReference type="AlphaFoldDB" id="M9L981"/>
<evidence type="ECO:0000313" key="4">
    <source>
        <dbReference type="Proteomes" id="UP000029453"/>
    </source>
</evidence>
<evidence type="ECO:0000256" key="1">
    <source>
        <dbReference type="ARBA" id="ARBA00023118"/>
    </source>
</evidence>
<comment type="caution">
    <text evidence="3">The sequence shown here is derived from an EMBL/GenBank/DDBJ whole genome shotgun (WGS) entry which is preliminary data.</text>
</comment>
<dbReference type="PANTHER" id="PTHR39965:SF1">
    <property type="entry name" value="CRISPR SYSTEM CMR SUBUNIT CMR6"/>
    <property type="match status" value="1"/>
</dbReference>
<gene>
    <name evidence="3" type="ORF">PPOP_1279</name>
</gene>
<organism evidence="3 4">
    <name type="scientific">Paenibacillus popilliae ATCC 14706</name>
    <dbReference type="NCBI Taxonomy" id="1212764"/>
    <lineage>
        <taxon>Bacteria</taxon>
        <taxon>Bacillati</taxon>
        <taxon>Bacillota</taxon>
        <taxon>Bacilli</taxon>
        <taxon>Bacillales</taxon>
        <taxon>Paenibacillaceae</taxon>
        <taxon>Paenibacillus</taxon>
    </lineage>
</organism>
<dbReference type="OrthoDB" id="9813956at2"/>
<evidence type="ECO:0000313" key="3">
    <source>
        <dbReference type="EMBL" id="GAC41922.1"/>
    </source>
</evidence>
<dbReference type="Pfam" id="PF03787">
    <property type="entry name" value="RAMPs"/>
    <property type="match status" value="1"/>
</dbReference>
<dbReference type="RefSeq" id="WP_006285305.1">
    <property type="nucleotide sequence ID" value="NZ_BALG01000055.1"/>
</dbReference>
<feature type="domain" description="CRISPR type III-associated protein" evidence="2">
    <location>
        <begin position="85"/>
        <end position="265"/>
    </location>
</feature>
<proteinExistence type="predicted"/>